<name>A0A3N6P6J6_9EURY</name>
<dbReference type="Pfam" id="PF24444">
    <property type="entry name" value="DUF7563"/>
    <property type="match status" value="1"/>
</dbReference>
<dbReference type="RefSeq" id="WP_124177565.1">
    <property type="nucleotide sequence ID" value="NZ_REFY01000002.1"/>
</dbReference>
<dbReference type="EMBL" id="REFY01000002">
    <property type="protein sequence ID" value="RQG91435.1"/>
    <property type="molecule type" value="Genomic_DNA"/>
</dbReference>
<protein>
    <recommendedName>
        <fullName evidence="4">Small CPxCG-related zinc finger protein</fullName>
    </recommendedName>
</protein>
<organism evidence="2 3">
    <name type="scientific">Natrarchaeobius halalkaliphilus</name>
    <dbReference type="NCBI Taxonomy" id="1679091"/>
    <lineage>
        <taxon>Archaea</taxon>
        <taxon>Methanobacteriati</taxon>
        <taxon>Methanobacteriota</taxon>
        <taxon>Stenosarchaea group</taxon>
        <taxon>Halobacteria</taxon>
        <taxon>Halobacteriales</taxon>
        <taxon>Natrialbaceae</taxon>
        <taxon>Natrarchaeobius</taxon>
    </lineage>
</organism>
<keyword evidence="3" id="KW-1185">Reference proteome</keyword>
<evidence type="ECO:0000313" key="2">
    <source>
        <dbReference type="EMBL" id="RQG91435.1"/>
    </source>
</evidence>
<evidence type="ECO:0000313" key="3">
    <source>
        <dbReference type="Proteomes" id="UP000273828"/>
    </source>
</evidence>
<dbReference type="InterPro" id="IPR055985">
    <property type="entry name" value="DUF7563"/>
</dbReference>
<accession>A0A3N6P6J6</accession>
<comment type="caution">
    <text evidence="2">The sequence shown here is derived from an EMBL/GenBank/DDBJ whole genome shotgun (WGS) entry which is preliminary data.</text>
</comment>
<proteinExistence type="predicted"/>
<reference evidence="2 3" key="1">
    <citation type="submission" date="2018-10" db="EMBL/GenBank/DDBJ databases">
        <title>Natrarchaeobius chitinivorans gen. nov., sp. nov., and Natrarchaeobius haloalkaliphilus sp. nov., alkaliphilic, chitin-utilizing haloarchaea from hypersaline alkaline lakes.</title>
        <authorList>
            <person name="Sorokin D.Y."/>
            <person name="Elcheninov A.G."/>
            <person name="Kostrikina N.A."/>
            <person name="Bale N.J."/>
            <person name="Sinninghe Damste J.S."/>
            <person name="Khijniak T.V."/>
            <person name="Kublanov I.V."/>
            <person name="Toshchakov S.V."/>
        </authorList>
    </citation>
    <scope>NUCLEOTIDE SEQUENCE [LARGE SCALE GENOMIC DNA]</scope>
    <source>
        <strain evidence="2 3">AArcht-Sl</strain>
    </source>
</reference>
<feature type="region of interest" description="Disordered" evidence="1">
    <location>
        <begin position="48"/>
        <end position="76"/>
    </location>
</feature>
<dbReference type="OrthoDB" id="189700at2157"/>
<evidence type="ECO:0008006" key="4">
    <source>
        <dbReference type="Google" id="ProtNLM"/>
    </source>
</evidence>
<sequence length="76" mass="8297">MREFYTLDTDRSACLHCGSHVTDRFGRVFGNDLDRTHRCGECDGYARSSRGSAAGIEVPIPDPETSPGRHGSEPDA</sequence>
<dbReference type="Proteomes" id="UP000273828">
    <property type="component" value="Unassembled WGS sequence"/>
</dbReference>
<dbReference type="AlphaFoldDB" id="A0A3N6P6J6"/>
<evidence type="ECO:0000256" key="1">
    <source>
        <dbReference type="SAM" id="MobiDB-lite"/>
    </source>
</evidence>
<gene>
    <name evidence="2" type="ORF">EA462_05550</name>
</gene>